<dbReference type="PANTHER" id="PTHR47099">
    <property type="entry name" value="METHYLCOBAMIDE:COM METHYLTRANSFERASE MTBA"/>
    <property type="match status" value="1"/>
</dbReference>
<dbReference type="GO" id="GO:0032259">
    <property type="term" value="P:methylation"/>
    <property type="evidence" value="ECO:0007669"/>
    <property type="project" value="UniProtKB-KW"/>
</dbReference>
<organism evidence="2 3">
    <name type="scientific">Robinsoniella peoriensis</name>
    <dbReference type="NCBI Taxonomy" id="180332"/>
    <lineage>
        <taxon>Bacteria</taxon>
        <taxon>Bacillati</taxon>
        <taxon>Bacillota</taxon>
        <taxon>Clostridia</taxon>
        <taxon>Lachnospirales</taxon>
        <taxon>Lachnospiraceae</taxon>
        <taxon>Robinsoniella</taxon>
    </lineage>
</organism>
<dbReference type="InterPro" id="IPR000257">
    <property type="entry name" value="Uroporphyrinogen_deCOase"/>
</dbReference>
<reference evidence="2 3" key="1">
    <citation type="journal article" date="2019" name="Anaerobe">
        <title>Detection of Robinsoniella peoriensis in multiple bone samples of a trauma patient.</title>
        <authorList>
            <person name="Schrottner P."/>
            <person name="Hartwich K."/>
            <person name="Bunk B."/>
            <person name="Schober I."/>
            <person name="Helbig S."/>
            <person name="Rudolph W.W."/>
            <person name="Gunzer F."/>
        </authorList>
    </citation>
    <scope>NUCLEOTIDE SEQUENCE [LARGE SCALE GENOMIC DNA]</scope>
    <source>
        <strain evidence="2 3">DSM 106044</strain>
    </source>
</reference>
<dbReference type="InterPro" id="IPR038071">
    <property type="entry name" value="UROD/MetE-like_sf"/>
</dbReference>
<dbReference type="SUPFAM" id="SSF51726">
    <property type="entry name" value="UROD/MetE-like"/>
    <property type="match status" value="1"/>
</dbReference>
<evidence type="ECO:0000313" key="3">
    <source>
        <dbReference type="Proteomes" id="UP000306509"/>
    </source>
</evidence>
<gene>
    <name evidence="2" type="ORF">DSM106044_00903</name>
</gene>
<dbReference type="Proteomes" id="UP000306509">
    <property type="component" value="Unassembled WGS sequence"/>
</dbReference>
<dbReference type="GO" id="GO:0008168">
    <property type="term" value="F:methyltransferase activity"/>
    <property type="evidence" value="ECO:0007669"/>
    <property type="project" value="UniProtKB-KW"/>
</dbReference>
<dbReference type="AlphaFoldDB" id="A0A4U8QD31"/>
<dbReference type="GO" id="GO:0004853">
    <property type="term" value="F:uroporphyrinogen decarboxylase activity"/>
    <property type="evidence" value="ECO:0007669"/>
    <property type="project" value="InterPro"/>
</dbReference>
<dbReference type="RefSeq" id="WP_044297575.1">
    <property type="nucleotide sequence ID" value="NZ_CABMJZ010000092.1"/>
</dbReference>
<proteinExistence type="predicted"/>
<dbReference type="OrthoDB" id="9815759at2"/>
<name>A0A4U8QD31_9FIRM</name>
<keyword evidence="2" id="KW-0489">Methyltransferase</keyword>
<dbReference type="InterPro" id="IPR052024">
    <property type="entry name" value="Methanogen_methyltrans"/>
</dbReference>
<dbReference type="Gene3D" id="3.20.20.210">
    <property type="match status" value="1"/>
</dbReference>
<keyword evidence="3" id="KW-1185">Reference proteome</keyword>
<dbReference type="EMBL" id="QGQD01000021">
    <property type="protein sequence ID" value="TLD02233.1"/>
    <property type="molecule type" value="Genomic_DNA"/>
</dbReference>
<evidence type="ECO:0000259" key="1">
    <source>
        <dbReference type="Pfam" id="PF01208"/>
    </source>
</evidence>
<protein>
    <submittedName>
        <fullName evidence="2">Methylcobalamin:coenzyme M methyltransferase</fullName>
    </submittedName>
</protein>
<feature type="domain" description="Uroporphyrinogen decarboxylase (URO-D)" evidence="1">
    <location>
        <begin position="122"/>
        <end position="337"/>
    </location>
</feature>
<dbReference type="PANTHER" id="PTHR47099:SF1">
    <property type="entry name" value="METHYLCOBAMIDE:COM METHYLTRANSFERASE MTBA"/>
    <property type="match status" value="1"/>
</dbReference>
<sequence>MNAREKVMRVFERKEVPEGAMWTGHPSDDIIPLLADAWKIRPDREAVFNYLNDDIRWIGGVNCYHAPDGKPAFDYFWNMERGISLSCPGCFAECEEISEIEAYPWPDVSHFDFSEVIAQMDQHQDKMILGGIWSGFFQDLCNFFGMENYFVKMYTDPEVVEAATEHIVDYYVAANDKMLKETGHRSDVMFIGNDFGTQRNLMISPELFRKFVMPSLKRLIDVGKKHGKKVMVHSCGSIYQIIPDLIDAGVDILHPLQAQAYGMSAIELQQYKNDLAFVGGIDAQSFFVNASPQQIKDEVHRVKDILGPGLVVSPSHEELLGNVPPENILAMAEAARE</sequence>
<evidence type="ECO:0000313" key="2">
    <source>
        <dbReference type="EMBL" id="TLD02233.1"/>
    </source>
</evidence>
<accession>A0A4U8QD31</accession>
<keyword evidence="2" id="KW-0808">Transferase</keyword>
<dbReference type="Pfam" id="PF01208">
    <property type="entry name" value="URO-D"/>
    <property type="match status" value="1"/>
</dbReference>
<dbReference type="STRING" id="180332.GCA_000797495_05675"/>
<comment type="caution">
    <text evidence="2">The sequence shown here is derived from an EMBL/GenBank/DDBJ whole genome shotgun (WGS) entry which is preliminary data.</text>
</comment>
<dbReference type="GO" id="GO:0006779">
    <property type="term" value="P:porphyrin-containing compound biosynthetic process"/>
    <property type="evidence" value="ECO:0007669"/>
    <property type="project" value="InterPro"/>
</dbReference>